<organism evidence="3 4">
    <name type="scientific">Bifidobacterium pseudolongum PV8-2</name>
    <dbReference type="NCBI Taxonomy" id="1447715"/>
    <lineage>
        <taxon>Bacteria</taxon>
        <taxon>Bacillati</taxon>
        <taxon>Actinomycetota</taxon>
        <taxon>Actinomycetes</taxon>
        <taxon>Bifidobacteriales</taxon>
        <taxon>Bifidobacteriaceae</taxon>
        <taxon>Bifidobacterium</taxon>
    </lineage>
</organism>
<evidence type="ECO:0000313" key="4">
    <source>
        <dbReference type="Proteomes" id="UP000030636"/>
    </source>
</evidence>
<protein>
    <recommendedName>
        <fullName evidence="5">Scaffolding protein</fullName>
    </recommendedName>
</protein>
<sequence>MWQLHNLNQWQRNTHPIMTIDTGNNAGGDGDDKPVTSENSTSTDDPGKQDERSREFSRALAKRKAELEKQFEDKYQDYEELKKKAQAFDEQQESGKSDMDKLNERLAAIEAERDKLAAEKQHAAIVAGIAKETDLPEQAISLLAGDDEESLRAAASELKTLMGERKPRRGAPPATHANGHEPNTERHGIDLLRDAYTN</sequence>
<keyword evidence="1" id="KW-0175">Coiled coil</keyword>
<gene>
    <name evidence="3" type="ORF">AH67_05235</name>
</gene>
<feature type="compositionally biased region" description="Basic and acidic residues" evidence="2">
    <location>
        <begin position="45"/>
        <end position="61"/>
    </location>
</feature>
<proteinExistence type="predicted"/>
<dbReference type="OrthoDB" id="3231140at2"/>
<dbReference type="EMBL" id="CP007457">
    <property type="protein sequence ID" value="AIZ17061.1"/>
    <property type="molecule type" value="Genomic_DNA"/>
</dbReference>
<dbReference type="HOGENOM" id="CLU_1375879_0_0_11"/>
<name>A0A0A7IAK8_9BIFI</name>
<dbReference type="RefSeq" id="WP_039171975.1">
    <property type="nucleotide sequence ID" value="NZ_CP007457.1"/>
</dbReference>
<reference evidence="3 4" key="1">
    <citation type="journal article" date="2015" name="Genome Announc.">
        <title>Bifidobacterium pseudolongum Strain PV8-2, Isolated from a Stool Sample of an Anemic Kenyan Infant.</title>
        <authorList>
            <person name="Vazquez-Gutierrez P."/>
            <person name="Lacroix C."/>
            <person name="Chassard C."/>
            <person name="Klumpp J."/>
            <person name="Stevens M.J."/>
            <person name="Jans C."/>
        </authorList>
    </citation>
    <scope>NUCLEOTIDE SEQUENCE [LARGE SCALE GENOMIC DNA]</scope>
    <source>
        <strain evidence="3 4">PV8-2</strain>
    </source>
</reference>
<feature type="region of interest" description="Disordered" evidence="2">
    <location>
        <begin position="160"/>
        <end position="198"/>
    </location>
</feature>
<accession>A0A0A7IAK8</accession>
<feature type="compositionally biased region" description="Basic and acidic residues" evidence="2">
    <location>
        <begin position="178"/>
        <end position="198"/>
    </location>
</feature>
<dbReference type="STRING" id="1447715.AH67_05235"/>
<evidence type="ECO:0000313" key="3">
    <source>
        <dbReference type="EMBL" id="AIZ17061.1"/>
    </source>
</evidence>
<keyword evidence="4" id="KW-1185">Reference proteome</keyword>
<dbReference type="AlphaFoldDB" id="A0A0A7IAK8"/>
<dbReference type="Proteomes" id="UP000030636">
    <property type="component" value="Chromosome"/>
</dbReference>
<dbReference type="KEGG" id="bpsp:AH67_05235"/>
<evidence type="ECO:0008006" key="5">
    <source>
        <dbReference type="Google" id="ProtNLM"/>
    </source>
</evidence>
<feature type="region of interest" description="Disordered" evidence="2">
    <location>
        <begin position="17"/>
        <end position="61"/>
    </location>
</feature>
<evidence type="ECO:0000256" key="2">
    <source>
        <dbReference type="SAM" id="MobiDB-lite"/>
    </source>
</evidence>
<evidence type="ECO:0000256" key="1">
    <source>
        <dbReference type="SAM" id="Coils"/>
    </source>
</evidence>
<feature type="coiled-coil region" evidence="1">
    <location>
        <begin position="64"/>
        <end position="119"/>
    </location>
</feature>